<dbReference type="InterPro" id="IPR015615">
    <property type="entry name" value="TGF-beta-rel"/>
</dbReference>
<keyword evidence="3" id="KW-0964">Secreted</keyword>
<evidence type="ECO:0000313" key="9">
    <source>
        <dbReference type="Proteomes" id="UP000694865"/>
    </source>
</evidence>
<dbReference type="EMBL" id="GU075931">
    <property type="protein sequence ID" value="ACY92460.1"/>
    <property type="molecule type" value="mRNA"/>
</dbReference>
<feature type="domain" description="TGF-beta family profile" evidence="7">
    <location>
        <begin position="376"/>
        <end position="494"/>
    </location>
</feature>
<comment type="similarity">
    <text evidence="2 6">Belongs to the TGF-beta family.</text>
</comment>
<dbReference type="Gene3D" id="2.60.120.970">
    <property type="match status" value="1"/>
</dbReference>
<dbReference type="SMART" id="SM00204">
    <property type="entry name" value="TGFB"/>
    <property type="match status" value="1"/>
</dbReference>
<dbReference type="GeneID" id="100313544"/>
<comment type="subcellular location">
    <subcellularLocation>
        <location evidence="1">Secreted</location>
    </subcellularLocation>
</comment>
<evidence type="ECO:0000256" key="5">
    <source>
        <dbReference type="ARBA" id="ARBA00023157"/>
    </source>
</evidence>
<dbReference type="CDD" id="cd13752">
    <property type="entry name" value="TGF_beta_INHB"/>
    <property type="match status" value="1"/>
</dbReference>
<dbReference type="Pfam" id="PF00019">
    <property type="entry name" value="TGF_beta"/>
    <property type="match status" value="1"/>
</dbReference>
<sequence>MSLPYRLFSIMKYSIFCVAVIFFLAQHLSFTCESALIPSKEIADRNTEESDLTLQQLLVLEKFRNDSITEGGEPVLVREGNIGDILADLEALPPHFTPGIDGQLPISADEIHKSKLPDKLGAGGDSEDIIDTIVEGKSGGPGKSSVGSDQPCTECKSTMQKQLIIKEGGEQLLDQLRLEHIKQLILSKLRLSEPPKLQKTSLPEPLSSGRLLTQEDYDEEGAVNIDDFYGKTTQVIVFAEKSNVACHSKSPEGCFEFKLTPEIFTSAVNSAQLWVYKLPAETNDTPDPYIVISKLASPNTLTTKEVARRQTSVAGGWLDFNVKHAVRKWQIHGNAEHALIARCENCPVEKGKLSPIATDEDRRPFIVINTSERHPRRKRSFDCTESISICCRKSFYVSFEDIHWNDWIIEPSGFYANHCNGSCEGNTLPRYQHTTMMQRVSRLYSRHNSQRPSDLTPCCTPTAMSGITLLYYNSTGYIIKKNLPNMSVESCGCS</sequence>
<dbReference type="InterPro" id="IPR001839">
    <property type="entry name" value="TGF-b_C"/>
</dbReference>
<dbReference type="PROSITE" id="PS00250">
    <property type="entry name" value="TGF_BETA_1"/>
    <property type="match status" value="1"/>
</dbReference>
<accession>D1LWV4</accession>
<evidence type="ECO:0000313" key="10">
    <source>
        <dbReference type="RefSeq" id="NP_001161496.1"/>
    </source>
</evidence>
<evidence type="ECO:0000256" key="1">
    <source>
        <dbReference type="ARBA" id="ARBA00004613"/>
    </source>
</evidence>
<dbReference type="OrthoDB" id="6516235at2759"/>
<evidence type="ECO:0000256" key="6">
    <source>
        <dbReference type="RuleBase" id="RU000354"/>
    </source>
</evidence>
<reference evidence="10" key="2">
    <citation type="submission" date="2025-05" db="UniProtKB">
        <authorList>
            <consortium name="RefSeq"/>
        </authorList>
    </citation>
    <scope>IDENTIFICATION</scope>
</reference>
<dbReference type="PRINTS" id="PR00669">
    <property type="entry name" value="INHIBINA"/>
</dbReference>
<dbReference type="RefSeq" id="NP_001161496.1">
    <property type="nucleotide sequence ID" value="NM_001168024.1"/>
</dbReference>
<organism evidence="8">
    <name type="scientific">Saccoglossus kowalevskii</name>
    <name type="common">Acorn worm</name>
    <dbReference type="NCBI Taxonomy" id="10224"/>
    <lineage>
        <taxon>Eukaryota</taxon>
        <taxon>Metazoa</taxon>
        <taxon>Hemichordata</taxon>
        <taxon>Enteropneusta</taxon>
        <taxon>Harrimaniidae</taxon>
        <taxon>Saccoglossus</taxon>
    </lineage>
</organism>
<dbReference type="PANTHER" id="PTHR11848:SF298">
    <property type="entry name" value="DAWDLE, ISOFORM A"/>
    <property type="match status" value="1"/>
</dbReference>
<evidence type="ECO:0000313" key="8">
    <source>
        <dbReference type="EMBL" id="ACY92460.1"/>
    </source>
</evidence>
<keyword evidence="5" id="KW-1015">Disulfide bond</keyword>
<evidence type="ECO:0000256" key="4">
    <source>
        <dbReference type="ARBA" id="ARBA00023030"/>
    </source>
</evidence>
<dbReference type="KEGG" id="sko:100313544"/>
<dbReference type="InterPro" id="IPR029034">
    <property type="entry name" value="Cystine-knot_cytokine"/>
</dbReference>
<dbReference type="SUPFAM" id="SSF57501">
    <property type="entry name" value="Cystine-knot cytokines"/>
    <property type="match status" value="1"/>
</dbReference>
<dbReference type="InterPro" id="IPR017948">
    <property type="entry name" value="TGFb_CS"/>
</dbReference>
<name>D1LWV4_SACKO</name>
<evidence type="ECO:0000259" key="7">
    <source>
        <dbReference type="PROSITE" id="PS51362"/>
    </source>
</evidence>
<proteinExistence type="evidence at transcript level"/>
<dbReference type="PROSITE" id="PS51362">
    <property type="entry name" value="TGF_BETA_2"/>
    <property type="match status" value="1"/>
</dbReference>
<dbReference type="Proteomes" id="UP000694865">
    <property type="component" value="Unplaced"/>
</dbReference>
<dbReference type="PANTHER" id="PTHR11848">
    <property type="entry name" value="TGF-BETA FAMILY"/>
    <property type="match status" value="1"/>
</dbReference>
<keyword evidence="9" id="KW-1185">Reference proteome</keyword>
<dbReference type="AlphaFoldDB" id="D1LWV4"/>
<protein>
    <submittedName>
        <fullName evidence="8 10">Activin-like protein</fullName>
    </submittedName>
</protein>
<dbReference type="GO" id="GO:0005615">
    <property type="term" value="C:extracellular space"/>
    <property type="evidence" value="ECO:0007669"/>
    <property type="project" value="TreeGrafter"/>
</dbReference>
<reference evidence="8" key="1">
    <citation type="submission" date="2009-10" db="EMBL/GenBank/DDBJ databases">
        <authorList>
            <person name="Freeman R.M.Jr."/>
            <person name="Wu M.M."/>
            <person name="Gerhart J.J."/>
        </authorList>
    </citation>
    <scope>NUCLEOTIDE SEQUENCE</scope>
</reference>
<dbReference type="InterPro" id="IPR001111">
    <property type="entry name" value="TGF-b_propeptide"/>
</dbReference>
<gene>
    <name evidence="10" type="primary">LOC100313544</name>
</gene>
<dbReference type="GO" id="GO:0008083">
    <property type="term" value="F:growth factor activity"/>
    <property type="evidence" value="ECO:0007669"/>
    <property type="project" value="UniProtKB-KW"/>
</dbReference>
<dbReference type="GO" id="GO:0005125">
    <property type="term" value="F:cytokine activity"/>
    <property type="evidence" value="ECO:0007669"/>
    <property type="project" value="TreeGrafter"/>
</dbReference>
<dbReference type="Gene3D" id="2.10.90.10">
    <property type="entry name" value="Cystine-knot cytokines"/>
    <property type="match status" value="1"/>
</dbReference>
<evidence type="ECO:0000256" key="3">
    <source>
        <dbReference type="ARBA" id="ARBA00022525"/>
    </source>
</evidence>
<dbReference type="Pfam" id="PF00688">
    <property type="entry name" value="TGFb_propeptide"/>
    <property type="match status" value="1"/>
</dbReference>
<keyword evidence="4 6" id="KW-0339">Growth factor</keyword>
<evidence type="ECO:0000256" key="2">
    <source>
        <dbReference type="ARBA" id="ARBA00006656"/>
    </source>
</evidence>